<evidence type="ECO:0000256" key="2">
    <source>
        <dbReference type="ARBA" id="ARBA00010617"/>
    </source>
</evidence>
<comment type="cofactor">
    <cofactor evidence="1">
        <name>heme</name>
        <dbReference type="ChEBI" id="CHEBI:30413"/>
    </cofactor>
</comment>
<name>A0A8K0RA55_9PLEO</name>
<dbReference type="GO" id="GO:0016705">
    <property type="term" value="F:oxidoreductase activity, acting on paired donors, with incorporation or reduction of molecular oxygen"/>
    <property type="evidence" value="ECO:0007669"/>
    <property type="project" value="InterPro"/>
</dbReference>
<dbReference type="Pfam" id="PF00067">
    <property type="entry name" value="p450"/>
    <property type="match status" value="1"/>
</dbReference>
<dbReference type="OrthoDB" id="3934656at2759"/>
<comment type="similarity">
    <text evidence="2">Belongs to the cytochrome P450 family.</text>
</comment>
<dbReference type="AlphaFoldDB" id="A0A8K0RA55"/>
<dbReference type="InterPro" id="IPR036396">
    <property type="entry name" value="Cyt_P450_sf"/>
</dbReference>
<evidence type="ECO:0000313" key="6">
    <source>
        <dbReference type="EMBL" id="KAH7090468.1"/>
    </source>
</evidence>
<dbReference type="PANTHER" id="PTHR24305">
    <property type="entry name" value="CYTOCHROME P450"/>
    <property type="match status" value="1"/>
</dbReference>
<dbReference type="PANTHER" id="PTHR24305:SF232">
    <property type="entry name" value="P450, PUTATIVE (EUROFUNG)-RELATED"/>
    <property type="match status" value="1"/>
</dbReference>
<dbReference type="Proteomes" id="UP000813461">
    <property type="component" value="Unassembled WGS sequence"/>
</dbReference>
<feature type="signal peptide" evidence="5">
    <location>
        <begin position="1"/>
        <end position="17"/>
    </location>
</feature>
<feature type="chain" id="PRO_5035420741" evidence="5">
    <location>
        <begin position="18"/>
        <end position="473"/>
    </location>
</feature>
<evidence type="ECO:0000256" key="4">
    <source>
        <dbReference type="ARBA" id="ARBA00023004"/>
    </source>
</evidence>
<evidence type="ECO:0000313" key="7">
    <source>
        <dbReference type="Proteomes" id="UP000813461"/>
    </source>
</evidence>
<dbReference type="GO" id="GO:0004497">
    <property type="term" value="F:monooxygenase activity"/>
    <property type="evidence" value="ECO:0007669"/>
    <property type="project" value="InterPro"/>
</dbReference>
<dbReference type="Gene3D" id="1.10.630.10">
    <property type="entry name" value="Cytochrome P450"/>
    <property type="match status" value="1"/>
</dbReference>
<reference evidence="6" key="1">
    <citation type="journal article" date="2021" name="Nat. Commun.">
        <title>Genetic determinants of endophytism in the Arabidopsis root mycobiome.</title>
        <authorList>
            <person name="Mesny F."/>
            <person name="Miyauchi S."/>
            <person name="Thiergart T."/>
            <person name="Pickel B."/>
            <person name="Atanasova L."/>
            <person name="Karlsson M."/>
            <person name="Huettel B."/>
            <person name="Barry K.W."/>
            <person name="Haridas S."/>
            <person name="Chen C."/>
            <person name="Bauer D."/>
            <person name="Andreopoulos W."/>
            <person name="Pangilinan J."/>
            <person name="LaButti K."/>
            <person name="Riley R."/>
            <person name="Lipzen A."/>
            <person name="Clum A."/>
            <person name="Drula E."/>
            <person name="Henrissat B."/>
            <person name="Kohler A."/>
            <person name="Grigoriev I.V."/>
            <person name="Martin F.M."/>
            <person name="Hacquard S."/>
        </authorList>
    </citation>
    <scope>NUCLEOTIDE SEQUENCE</scope>
    <source>
        <strain evidence="6">MPI-SDFR-AT-0120</strain>
    </source>
</reference>
<comment type="caution">
    <text evidence="6">The sequence shown here is derived from an EMBL/GenBank/DDBJ whole genome shotgun (WGS) entry which is preliminary data.</text>
</comment>
<keyword evidence="3" id="KW-0479">Metal-binding</keyword>
<keyword evidence="4" id="KW-0408">Iron</keyword>
<dbReference type="EMBL" id="JAGMVJ010000005">
    <property type="protein sequence ID" value="KAH7090468.1"/>
    <property type="molecule type" value="Genomic_DNA"/>
</dbReference>
<keyword evidence="7" id="KW-1185">Reference proteome</keyword>
<dbReference type="GO" id="GO:0020037">
    <property type="term" value="F:heme binding"/>
    <property type="evidence" value="ECO:0007669"/>
    <property type="project" value="InterPro"/>
</dbReference>
<keyword evidence="5" id="KW-0732">Signal</keyword>
<gene>
    <name evidence="6" type="ORF">FB567DRAFT_292197</name>
</gene>
<organism evidence="6 7">
    <name type="scientific">Paraphoma chrysanthemicola</name>
    <dbReference type="NCBI Taxonomy" id="798071"/>
    <lineage>
        <taxon>Eukaryota</taxon>
        <taxon>Fungi</taxon>
        <taxon>Dikarya</taxon>
        <taxon>Ascomycota</taxon>
        <taxon>Pezizomycotina</taxon>
        <taxon>Dothideomycetes</taxon>
        <taxon>Pleosporomycetidae</taxon>
        <taxon>Pleosporales</taxon>
        <taxon>Pleosporineae</taxon>
        <taxon>Phaeosphaeriaceae</taxon>
        <taxon>Paraphoma</taxon>
    </lineage>
</organism>
<evidence type="ECO:0000256" key="1">
    <source>
        <dbReference type="ARBA" id="ARBA00001971"/>
    </source>
</evidence>
<dbReference type="SUPFAM" id="SSF48264">
    <property type="entry name" value="Cytochrome P450"/>
    <property type="match status" value="1"/>
</dbReference>
<proteinExistence type="inferred from homology"/>
<protein>
    <submittedName>
        <fullName evidence="6">Benzoate 4-monooxygenase cytochrome P450</fullName>
    </submittedName>
</protein>
<dbReference type="InterPro" id="IPR001128">
    <property type="entry name" value="Cyt_P450"/>
</dbReference>
<evidence type="ECO:0000256" key="5">
    <source>
        <dbReference type="SAM" id="SignalP"/>
    </source>
</evidence>
<dbReference type="GO" id="GO:0005506">
    <property type="term" value="F:iron ion binding"/>
    <property type="evidence" value="ECO:0007669"/>
    <property type="project" value="InterPro"/>
</dbReference>
<dbReference type="InterPro" id="IPR050121">
    <property type="entry name" value="Cytochrome_P450_monoxygenase"/>
</dbReference>
<sequence length="473" mass="53589">MLFSLSLLLAFAACIRTSQLLYRRFFHLRNFKGPWLATYTRLWLAQTYSTERANDIFLGLNKTYGKFARIGPNHLLTDDPEVHWRVLAPHSKYVRSSWFDSLRLDPHFASIASETDTAKHDALRSKVSAGYMTRNFPDLEPLIDREIAAWSQRLNPKLREKGEAGATFDFARSVRTLTLEIAAYICYSRSLDLKDNDQHATAFWESIEEAAPYGQYLSTFAWLFRLLYYVACVPWLKARLLLVEGNNPGIGHILKYSRITIEERFKSGGKEVNDMLGSWIQHGLSQHEVETEASIAIVTGAFPSASAINVLALHITTNPHILNTLRAEFRSARDNGTIGDVPSYAELLKLPYLQACIDEGLRLVPPIIQLRERLVPPEGDEIDGVHLPGGTAIGFNTLALLRHECFGSQPEKYHPERWLEANDDIKRLKMMRKIHGLIYGYGSTKCLGVTQANMIVYKFVYEASFGNPFIASC</sequence>
<evidence type="ECO:0000256" key="3">
    <source>
        <dbReference type="ARBA" id="ARBA00022723"/>
    </source>
</evidence>
<accession>A0A8K0RA55</accession>